<dbReference type="AlphaFoldDB" id="A0A7X5UPQ2"/>
<dbReference type="Proteomes" id="UP000545493">
    <property type="component" value="Unassembled WGS sequence"/>
</dbReference>
<dbReference type="GO" id="GO:0050660">
    <property type="term" value="F:flavin adenine dinucleotide binding"/>
    <property type="evidence" value="ECO:0007669"/>
    <property type="project" value="InterPro"/>
</dbReference>
<keyword evidence="9" id="KW-1185">Reference proteome</keyword>
<dbReference type="SUPFAM" id="SSF51905">
    <property type="entry name" value="FAD/NAD(P)-binding domain"/>
    <property type="match status" value="1"/>
</dbReference>
<evidence type="ECO:0000256" key="2">
    <source>
        <dbReference type="ARBA" id="ARBA00010139"/>
    </source>
</evidence>
<dbReference type="RefSeq" id="WP_167170006.1">
    <property type="nucleotide sequence ID" value="NZ_JAAOYM010000001.1"/>
</dbReference>
<dbReference type="InterPro" id="IPR020946">
    <property type="entry name" value="Flavin_mOase-like"/>
</dbReference>
<dbReference type="Pfam" id="PF13450">
    <property type="entry name" value="NAD_binding_8"/>
    <property type="match status" value="1"/>
</dbReference>
<dbReference type="InterPro" id="IPR036188">
    <property type="entry name" value="FAD/NAD-bd_sf"/>
</dbReference>
<keyword evidence="7" id="KW-0503">Monooxygenase</keyword>
<proteinExistence type="inferred from homology"/>
<reference evidence="8 9" key="1">
    <citation type="submission" date="2020-03" db="EMBL/GenBank/DDBJ databases">
        <title>Sequencing the genomes of 1000 actinobacteria strains.</title>
        <authorList>
            <person name="Klenk H.-P."/>
        </authorList>
    </citation>
    <scope>NUCLEOTIDE SEQUENCE [LARGE SCALE GENOMIC DNA]</scope>
    <source>
        <strain evidence="8 9">DSM 45685</strain>
    </source>
</reference>
<comment type="cofactor">
    <cofactor evidence="1">
        <name>FAD</name>
        <dbReference type="ChEBI" id="CHEBI:57692"/>
    </cofactor>
</comment>
<dbReference type="FunFam" id="3.50.50.60:FF:000228">
    <property type="entry name" value="FAD-containing monooxygenase EthA"/>
    <property type="match status" value="1"/>
</dbReference>
<evidence type="ECO:0000256" key="3">
    <source>
        <dbReference type="ARBA" id="ARBA00022630"/>
    </source>
</evidence>
<dbReference type="InterPro" id="IPR051820">
    <property type="entry name" value="FAD-binding_MO"/>
</dbReference>
<dbReference type="GO" id="GO:0050661">
    <property type="term" value="F:NADP binding"/>
    <property type="evidence" value="ECO:0007669"/>
    <property type="project" value="InterPro"/>
</dbReference>
<dbReference type="Pfam" id="PF00743">
    <property type="entry name" value="FMO-like"/>
    <property type="match status" value="1"/>
</dbReference>
<protein>
    <submittedName>
        <fullName evidence="8">Cation diffusion facilitator CzcD-associated flavoprotein CzcO</fullName>
    </submittedName>
</protein>
<name>A0A7X5UPQ2_9PSEU</name>
<evidence type="ECO:0000313" key="9">
    <source>
        <dbReference type="Proteomes" id="UP000545493"/>
    </source>
</evidence>
<evidence type="ECO:0000313" key="8">
    <source>
        <dbReference type="EMBL" id="NIJ11958.1"/>
    </source>
</evidence>
<gene>
    <name evidence="8" type="ORF">FHU38_002302</name>
</gene>
<comment type="similarity">
    <text evidence="2">Belongs to the FAD-binding monooxygenase family.</text>
</comment>
<keyword evidence="4" id="KW-0274">FAD</keyword>
<dbReference type="GO" id="GO:0004499">
    <property type="term" value="F:N,N-dimethylaniline monooxygenase activity"/>
    <property type="evidence" value="ECO:0007669"/>
    <property type="project" value="InterPro"/>
</dbReference>
<dbReference type="EMBL" id="JAAOYM010000001">
    <property type="protein sequence ID" value="NIJ11958.1"/>
    <property type="molecule type" value="Genomic_DNA"/>
</dbReference>
<evidence type="ECO:0000256" key="4">
    <source>
        <dbReference type="ARBA" id="ARBA00022827"/>
    </source>
</evidence>
<evidence type="ECO:0000256" key="1">
    <source>
        <dbReference type="ARBA" id="ARBA00001974"/>
    </source>
</evidence>
<dbReference type="PANTHER" id="PTHR43872">
    <property type="entry name" value="MONOOXYGENASE, PUTATIVE (AFU_ORTHOLOGUE AFUA_8G02570)-RELATED"/>
    <property type="match status" value="1"/>
</dbReference>
<accession>A0A7X5UPQ2</accession>
<comment type="caution">
    <text evidence="8">The sequence shown here is derived from an EMBL/GenBank/DDBJ whole genome shotgun (WGS) entry which is preliminary data.</text>
</comment>
<evidence type="ECO:0000256" key="7">
    <source>
        <dbReference type="ARBA" id="ARBA00023033"/>
    </source>
</evidence>
<sequence length="488" mass="54499">MTEPAHVDVLIVGAGLSGIGAAHHIQAAFPGRHYAILEARTALGGTWDLFRYPGVRSDSDMQTLGYRFRPWRQATAIADGPAILSYLRETAAEAGIDRHIRYGHRVVRARWCGETARWTVEAEHEGELVRFTASFLYLCGGYYHYDAGYDPGFAGTERFRGQILHPQHWPAEFDYTGKRVVVIGSGATAVTLVPAMTDRAAHVTMLQRSPTYIVAMPSEDALATGLRRLLGDRLAYPVVRWKNIVASTLIYQLSRRRPAMVRAAIRGMVLRRLPPGYDVDTHFRPRYQPWDQRLCLAADGDLFAAIRRGRASVVTDEIEEFTETGLALRSGEELPADVVVTATGLRLLALGGIELSVDGRDVELPKTMAYKGMMLSGVPNLAFTIGYTNASWTLKADLVGEYVVRLLRYLDKHGYDSCVPVNDDPDVTERPLLDFDAGYVRRSVDQFPRAGSREPWRLGMSYVHDLLNLRYGRVDDGELRFSRRAEPA</sequence>
<dbReference type="PANTHER" id="PTHR43872:SF1">
    <property type="entry name" value="MONOOXYGENASE, PUTATIVE (AFU_ORTHOLOGUE AFUA_8G02570)-RELATED"/>
    <property type="match status" value="1"/>
</dbReference>
<dbReference type="Gene3D" id="3.50.50.60">
    <property type="entry name" value="FAD/NAD(P)-binding domain"/>
    <property type="match status" value="2"/>
</dbReference>
<keyword evidence="3" id="KW-0285">Flavoprotein</keyword>
<organism evidence="8 9">
    <name type="scientific">Saccharomonospora amisosensis</name>
    <dbReference type="NCBI Taxonomy" id="1128677"/>
    <lineage>
        <taxon>Bacteria</taxon>
        <taxon>Bacillati</taxon>
        <taxon>Actinomycetota</taxon>
        <taxon>Actinomycetes</taxon>
        <taxon>Pseudonocardiales</taxon>
        <taxon>Pseudonocardiaceae</taxon>
        <taxon>Saccharomonospora</taxon>
    </lineage>
</organism>
<keyword evidence="6" id="KW-0560">Oxidoreductase</keyword>
<evidence type="ECO:0000256" key="5">
    <source>
        <dbReference type="ARBA" id="ARBA00022857"/>
    </source>
</evidence>
<evidence type="ECO:0000256" key="6">
    <source>
        <dbReference type="ARBA" id="ARBA00023002"/>
    </source>
</evidence>
<keyword evidence="5" id="KW-0521">NADP</keyword>